<proteinExistence type="predicted"/>
<accession>A0A1B9G9E0</accession>
<reference evidence="3" key="4">
    <citation type="submission" date="2024-02" db="EMBL/GenBank/DDBJ databases">
        <title>Comparative genomics of Cryptococcus and Kwoniella reveals pathogenesis evolution and contrasting modes of karyotype evolution via chromosome fusion or intercentromeric recombination.</title>
        <authorList>
            <person name="Coelho M.A."/>
            <person name="David-Palma M."/>
            <person name="Shea T."/>
            <person name="Bowers K."/>
            <person name="McGinley-Smith S."/>
            <person name="Mohammad A.W."/>
            <person name="Gnirke A."/>
            <person name="Yurkov A.M."/>
            <person name="Nowrousian M."/>
            <person name="Sun S."/>
            <person name="Cuomo C.A."/>
            <person name="Heitman J."/>
        </authorList>
    </citation>
    <scope>NUCLEOTIDE SEQUENCE</scope>
    <source>
        <strain evidence="3">CBS 10118</strain>
    </source>
</reference>
<feature type="region of interest" description="Disordered" evidence="1">
    <location>
        <begin position="1"/>
        <end position="23"/>
    </location>
</feature>
<feature type="compositionally biased region" description="Basic and acidic residues" evidence="1">
    <location>
        <begin position="1"/>
        <end position="11"/>
    </location>
</feature>
<feature type="compositionally biased region" description="Polar residues" evidence="1">
    <location>
        <begin position="267"/>
        <end position="281"/>
    </location>
</feature>
<evidence type="ECO:0000313" key="4">
    <source>
        <dbReference type="Proteomes" id="UP000092730"/>
    </source>
</evidence>
<reference evidence="2" key="3">
    <citation type="submission" date="2014-01" db="EMBL/GenBank/DDBJ databases">
        <title>Evolution of pathogenesis and genome organization in the Tremellales.</title>
        <authorList>
            <person name="Cuomo C."/>
            <person name="Litvintseva A."/>
            <person name="Heitman J."/>
            <person name="Chen Y."/>
            <person name="Sun S."/>
            <person name="Springer D."/>
            <person name="Dromer F."/>
            <person name="Young S."/>
            <person name="Zeng Q."/>
            <person name="Chapman S."/>
            <person name="Gujja S."/>
            <person name="Saif S."/>
            <person name="Birren B."/>
        </authorList>
    </citation>
    <scope>NUCLEOTIDE SEQUENCE</scope>
    <source>
        <strain evidence="2">CBS 10118</strain>
    </source>
</reference>
<evidence type="ECO:0000313" key="3">
    <source>
        <dbReference type="EMBL" id="WVW81755.1"/>
    </source>
</evidence>
<name>A0A1B9G9E0_9TREE</name>
<sequence length="334" mass="36824">MDFTGVRDRRQTSAWDAPSATPPSVPVSTFKINFASLQKYITSDQPVDEDLIRAELGIPSKSLYPPHDRVLEGNHVVIVLMKEPKGVFYYVENYTVREDSKKKKKAFMGQAAKDEKTRWESYLCWTWGCKFLRRFIPELGGTSEIISEPKDFPKPRDLIFVMGPFANPNISKPHVGLGAEMHASIPIFIERQQASLKEIRERAVTPSAVGSEEGEDSLSEMNVNIKEDKNPEGSGDGGEDNDSDAEGLWGNSDEGETPIHSPEPGRATSSSAPPITPNSSPAAAVDDVVDKVSQGEDKDEEPSRGVVRNKKRVVSDEKAKDIEVGHGTKKGKEE</sequence>
<feature type="compositionally biased region" description="Basic and acidic residues" evidence="1">
    <location>
        <begin position="313"/>
        <end position="334"/>
    </location>
</feature>
<dbReference type="RefSeq" id="XP_019048681.1">
    <property type="nucleotide sequence ID" value="XM_019189119.1"/>
</dbReference>
<dbReference type="EMBL" id="KI894019">
    <property type="protein sequence ID" value="OCF27611.1"/>
    <property type="molecule type" value="Genomic_DNA"/>
</dbReference>
<gene>
    <name evidence="2" type="ORF">I302_02454</name>
    <name evidence="3" type="ORF">I302_103751</name>
</gene>
<dbReference type="Proteomes" id="UP000092730">
    <property type="component" value="Chromosome 2"/>
</dbReference>
<organism evidence="2">
    <name type="scientific">Kwoniella bestiolae CBS 10118</name>
    <dbReference type="NCBI Taxonomy" id="1296100"/>
    <lineage>
        <taxon>Eukaryota</taxon>
        <taxon>Fungi</taxon>
        <taxon>Dikarya</taxon>
        <taxon>Basidiomycota</taxon>
        <taxon>Agaricomycotina</taxon>
        <taxon>Tremellomycetes</taxon>
        <taxon>Tremellales</taxon>
        <taxon>Cryptococcaceae</taxon>
        <taxon>Kwoniella</taxon>
    </lineage>
</organism>
<reference evidence="3" key="2">
    <citation type="submission" date="2013-07" db="EMBL/GenBank/DDBJ databases">
        <authorList>
            <consortium name="The Broad Institute Genome Sequencing Platform"/>
            <person name="Cuomo C."/>
            <person name="Litvintseva A."/>
            <person name="Chen Y."/>
            <person name="Heitman J."/>
            <person name="Sun S."/>
            <person name="Springer D."/>
            <person name="Dromer F."/>
            <person name="Young S.K."/>
            <person name="Zeng Q."/>
            <person name="Gargeya S."/>
            <person name="Fitzgerald M."/>
            <person name="Abouelleil A."/>
            <person name="Alvarado L."/>
            <person name="Berlin A.M."/>
            <person name="Chapman S.B."/>
            <person name="Dewar J."/>
            <person name="Goldberg J."/>
            <person name="Griggs A."/>
            <person name="Gujja S."/>
            <person name="Hansen M."/>
            <person name="Howarth C."/>
            <person name="Imamovic A."/>
            <person name="Larimer J."/>
            <person name="McCowan C."/>
            <person name="Murphy C."/>
            <person name="Pearson M."/>
            <person name="Priest M."/>
            <person name="Roberts A."/>
            <person name="Saif S."/>
            <person name="Shea T."/>
            <person name="Sykes S."/>
            <person name="Wortman J."/>
            <person name="Nusbaum C."/>
            <person name="Birren B."/>
        </authorList>
    </citation>
    <scope>NUCLEOTIDE SEQUENCE</scope>
    <source>
        <strain evidence="3">CBS 10118</strain>
    </source>
</reference>
<evidence type="ECO:0000256" key="1">
    <source>
        <dbReference type="SAM" id="MobiDB-lite"/>
    </source>
</evidence>
<feature type="region of interest" description="Disordered" evidence="1">
    <location>
        <begin position="226"/>
        <end position="334"/>
    </location>
</feature>
<dbReference type="VEuPathDB" id="FungiDB:I302_02454"/>
<evidence type="ECO:0000313" key="2">
    <source>
        <dbReference type="EMBL" id="OCF27611.1"/>
    </source>
</evidence>
<dbReference type="AlphaFoldDB" id="A0A1B9G9E0"/>
<protein>
    <submittedName>
        <fullName evidence="2">Uncharacterized protein</fullName>
    </submittedName>
</protein>
<dbReference type="GeneID" id="30206853"/>
<dbReference type="EMBL" id="CP144542">
    <property type="protein sequence ID" value="WVW81755.1"/>
    <property type="molecule type" value="Genomic_DNA"/>
</dbReference>
<keyword evidence="4" id="KW-1185">Reference proteome</keyword>
<dbReference type="KEGG" id="kbi:30206853"/>
<reference evidence="2" key="1">
    <citation type="submission" date="2013-07" db="EMBL/GenBank/DDBJ databases">
        <title>The Genome Sequence of Cryptococcus bestiolae CBS10118.</title>
        <authorList>
            <consortium name="The Broad Institute Genome Sequencing Platform"/>
            <person name="Cuomo C."/>
            <person name="Litvintseva A."/>
            <person name="Chen Y."/>
            <person name="Heitman J."/>
            <person name="Sun S."/>
            <person name="Springer D."/>
            <person name="Dromer F."/>
            <person name="Young S.K."/>
            <person name="Zeng Q."/>
            <person name="Gargeya S."/>
            <person name="Fitzgerald M."/>
            <person name="Abouelleil A."/>
            <person name="Alvarado L."/>
            <person name="Berlin A.M."/>
            <person name="Chapman S.B."/>
            <person name="Dewar J."/>
            <person name="Goldberg J."/>
            <person name="Griggs A."/>
            <person name="Gujja S."/>
            <person name="Hansen M."/>
            <person name="Howarth C."/>
            <person name="Imamovic A."/>
            <person name="Larimer J."/>
            <person name="McCowan C."/>
            <person name="Murphy C."/>
            <person name="Pearson M."/>
            <person name="Priest M."/>
            <person name="Roberts A."/>
            <person name="Saif S."/>
            <person name="Shea T."/>
            <person name="Sykes S."/>
            <person name="Wortman J."/>
            <person name="Nusbaum C."/>
            <person name="Birren B."/>
        </authorList>
    </citation>
    <scope>NUCLEOTIDE SEQUENCE [LARGE SCALE GENOMIC DNA]</scope>
    <source>
        <strain evidence="2">CBS 10118</strain>
    </source>
</reference>